<sequence>MAAEAVEAEELTGATVVGWSEGKPKDMLQNTCEASQSSCEYGLACIQQTHTHKEKMNVTQRSYINNGCATTPT</sequence>
<reference evidence="1 2" key="1">
    <citation type="submission" date="2024-01" db="EMBL/GenBank/DDBJ databases">
        <title>Genome assemblies of Stephania.</title>
        <authorList>
            <person name="Yang L."/>
        </authorList>
    </citation>
    <scope>NUCLEOTIDE SEQUENCE [LARGE SCALE GENOMIC DNA]</scope>
    <source>
        <strain evidence="1">QJT</strain>
        <tissue evidence="1">Leaf</tissue>
    </source>
</reference>
<protein>
    <submittedName>
        <fullName evidence="1">Uncharacterized protein</fullName>
    </submittedName>
</protein>
<accession>A0AAP0JRJ3</accession>
<evidence type="ECO:0000313" key="2">
    <source>
        <dbReference type="Proteomes" id="UP001417504"/>
    </source>
</evidence>
<dbReference type="Proteomes" id="UP001417504">
    <property type="component" value="Unassembled WGS sequence"/>
</dbReference>
<gene>
    <name evidence="1" type="ORF">Sjap_008266</name>
</gene>
<dbReference type="EMBL" id="JBBNAE010000003">
    <property type="protein sequence ID" value="KAK9137672.1"/>
    <property type="molecule type" value="Genomic_DNA"/>
</dbReference>
<evidence type="ECO:0000313" key="1">
    <source>
        <dbReference type="EMBL" id="KAK9137672.1"/>
    </source>
</evidence>
<organism evidence="1 2">
    <name type="scientific">Stephania japonica</name>
    <dbReference type="NCBI Taxonomy" id="461633"/>
    <lineage>
        <taxon>Eukaryota</taxon>
        <taxon>Viridiplantae</taxon>
        <taxon>Streptophyta</taxon>
        <taxon>Embryophyta</taxon>
        <taxon>Tracheophyta</taxon>
        <taxon>Spermatophyta</taxon>
        <taxon>Magnoliopsida</taxon>
        <taxon>Ranunculales</taxon>
        <taxon>Menispermaceae</taxon>
        <taxon>Menispermoideae</taxon>
        <taxon>Cissampelideae</taxon>
        <taxon>Stephania</taxon>
    </lineage>
</organism>
<keyword evidence="2" id="KW-1185">Reference proteome</keyword>
<comment type="caution">
    <text evidence="1">The sequence shown here is derived from an EMBL/GenBank/DDBJ whole genome shotgun (WGS) entry which is preliminary data.</text>
</comment>
<proteinExistence type="predicted"/>
<dbReference type="AlphaFoldDB" id="A0AAP0JRJ3"/>
<name>A0AAP0JRJ3_9MAGN</name>